<dbReference type="SUPFAM" id="SSF47384">
    <property type="entry name" value="Homodimeric domain of signal transducing histidine kinase"/>
    <property type="match status" value="1"/>
</dbReference>
<dbReference type="InterPro" id="IPR050351">
    <property type="entry name" value="BphY/WalK/GraS-like"/>
</dbReference>
<dbReference type="InterPro" id="IPR003661">
    <property type="entry name" value="HisK_dim/P_dom"/>
</dbReference>
<evidence type="ECO:0000256" key="2">
    <source>
        <dbReference type="ARBA" id="ARBA00004236"/>
    </source>
</evidence>
<reference evidence="10 11" key="1">
    <citation type="submission" date="2024-01" db="EMBL/GenBank/DDBJ databases">
        <title>the genome sequence of strain Microbacterium schleiferi NBRC 15075.</title>
        <authorList>
            <person name="Ding Y."/>
            <person name="Zhang G."/>
        </authorList>
    </citation>
    <scope>NUCLEOTIDE SEQUENCE [LARGE SCALE GENOMIC DNA]</scope>
    <source>
        <strain evidence="10 11">NBRC 15075</strain>
    </source>
</reference>
<evidence type="ECO:0000256" key="3">
    <source>
        <dbReference type="ARBA" id="ARBA00012438"/>
    </source>
</evidence>
<keyword evidence="7" id="KW-0902">Two-component regulatory system</keyword>
<keyword evidence="11" id="KW-1185">Reference proteome</keyword>
<evidence type="ECO:0000256" key="7">
    <source>
        <dbReference type="ARBA" id="ARBA00023012"/>
    </source>
</evidence>
<dbReference type="SMART" id="SM00387">
    <property type="entry name" value="HATPase_c"/>
    <property type="match status" value="1"/>
</dbReference>
<dbReference type="InterPro" id="IPR004358">
    <property type="entry name" value="Sig_transdc_His_kin-like_C"/>
</dbReference>
<dbReference type="Pfam" id="PF00512">
    <property type="entry name" value="HisKA"/>
    <property type="match status" value="1"/>
</dbReference>
<dbReference type="Gene3D" id="3.30.450.40">
    <property type="match status" value="1"/>
</dbReference>
<keyword evidence="6 10" id="KW-0418">Kinase</keyword>
<evidence type="ECO:0000313" key="10">
    <source>
        <dbReference type="EMBL" id="MEF2256047.1"/>
    </source>
</evidence>
<dbReference type="SUPFAM" id="SSF55874">
    <property type="entry name" value="ATPase domain of HSP90 chaperone/DNA topoisomerase II/histidine kinase"/>
    <property type="match status" value="1"/>
</dbReference>
<name>A0ABU7VB61_9MICO</name>
<evidence type="ECO:0000256" key="6">
    <source>
        <dbReference type="ARBA" id="ARBA00022777"/>
    </source>
</evidence>
<feature type="domain" description="Histidine kinase" evidence="9">
    <location>
        <begin position="177"/>
        <end position="391"/>
    </location>
</feature>
<evidence type="ECO:0000256" key="8">
    <source>
        <dbReference type="ARBA" id="ARBA00039401"/>
    </source>
</evidence>
<dbReference type="InterPro" id="IPR003594">
    <property type="entry name" value="HATPase_dom"/>
</dbReference>
<comment type="caution">
    <text evidence="10">The sequence shown here is derived from an EMBL/GenBank/DDBJ whole genome shotgun (WGS) entry which is preliminary data.</text>
</comment>
<evidence type="ECO:0000256" key="5">
    <source>
        <dbReference type="ARBA" id="ARBA00022679"/>
    </source>
</evidence>
<protein>
    <recommendedName>
        <fullName evidence="8">Sensor-like histidine kinase SenX3</fullName>
        <ecNumber evidence="3">2.7.13.3</ecNumber>
    </recommendedName>
</protein>
<dbReference type="SMART" id="SM00388">
    <property type="entry name" value="HisKA"/>
    <property type="match status" value="1"/>
</dbReference>
<dbReference type="GO" id="GO:0016301">
    <property type="term" value="F:kinase activity"/>
    <property type="evidence" value="ECO:0007669"/>
    <property type="project" value="UniProtKB-KW"/>
</dbReference>
<dbReference type="PROSITE" id="PS50109">
    <property type="entry name" value="HIS_KIN"/>
    <property type="match status" value="1"/>
</dbReference>
<dbReference type="SMART" id="SM00065">
    <property type="entry name" value="GAF"/>
    <property type="match status" value="1"/>
</dbReference>
<comment type="catalytic activity">
    <reaction evidence="1">
        <text>ATP + protein L-histidine = ADP + protein N-phospho-L-histidine.</text>
        <dbReference type="EC" id="2.7.13.3"/>
    </reaction>
</comment>
<gene>
    <name evidence="10" type="ORF">V2V91_13030</name>
</gene>
<dbReference type="SUPFAM" id="SSF55781">
    <property type="entry name" value="GAF domain-like"/>
    <property type="match status" value="1"/>
</dbReference>
<evidence type="ECO:0000256" key="1">
    <source>
        <dbReference type="ARBA" id="ARBA00000085"/>
    </source>
</evidence>
<dbReference type="Gene3D" id="3.30.565.10">
    <property type="entry name" value="Histidine kinase-like ATPase, C-terminal domain"/>
    <property type="match status" value="1"/>
</dbReference>
<dbReference type="InterPro" id="IPR003018">
    <property type="entry name" value="GAF"/>
</dbReference>
<evidence type="ECO:0000259" key="9">
    <source>
        <dbReference type="PROSITE" id="PS50109"/>
    </source>
</evidence>
<sequence length="394" mass="41722">MTIVDEAARIEAISGYDVIACPPASELQGLVRLAAMLCGVSKAVINIIDDRFQHQVAAFGLEPAVCAREDSMCAAVLADRAPIVVTDARRDPRFRAHPFVVGEIASVRFYASSPLVTPDGAIIGTLCVFDETVRDLDPEAQRALEILAGQVIEVLELRRATRELTASNEMLTQFAGQISHDLRNPLTALVGYLELASDSPDIDLAPQAARSLAHAESAADRMAAMIADLLEYARRGSAAPHPQAVKLDELTADVIADLRVPIAASSATIAVDADIEVWADRTLLGVVMQNVVANAVKFAAAAGFQPHVEVTGTRTSSGSLIAVDDNGPGVPRELRRRVFDLMDRGNAEGVDGLGLGLATCRGILQAHGGRIAIEDSPLGGARVRITLPNPPDLP</sequence>
<dbReference type="RefSeq" id="WP_300590627.1">
    <property type="nucleotide sequence ID" value="NZ_BAAAUO010000012.1"/>
</dbReference>
<comment type="subcellular location">
    <subcellularLocation>
        <location evidence="2">Cell membrane</location>
    </subcellularLocation>
</comment>
<keyword evidence="4" id="KW-0597">Phosphoprotein</keyword>
<dbReference type="InterPro" id="IPR036890">
    <property type="entry name" value="HATPase_C_sf"/>
</dbReference>
<evidence type="ECO:0000256" key="4">
    <source>
        <dbReference type="ARBA" id="ARBA00022553"/>
    </source>
</evidence>
<dbReference type="Gene3D" id="1.10.287.130">
    <property type="match status" value="1"/>
</dbReference>
<dbReference type="PRINTS" id="PR00344">
    <property type="entry name" value="BCTRLSENSOR"/>
</dbReference>
<accession>A0ABU7VB61</accession>
<dbReference type="Proteomes" id="UP001351900">
    <property type="component" value="Unassembled WGS sequence"/>
</dbReference>
<organism evidence="10 11">
    <name type="scientific">Microbacterium schleiferi</name>
    <dbReference type="NCBI Taxonomy" id="69362"/>
    <lineage>
        <taxon>Bacteria</taxon>
        <taxon>Bacillati</taxon>
        <taxon>Actinomycetota</taxon>
        <taxon>Actinomycetes</taxon>
        <taxon>Micrococcales</taxon>
        <taxon>Microbacteriaceae</taxon>
        <taxon>Microbacterium</taxon>
    </lineage>
</organism>
<dbReference type="InterPro" id="IPR029016">
    <property type="entry name" value="GAF-like_dom_sf"/>
</dbReference>
<evidence type="ECO:0000313" key="11">
    <source>
        <dbReference type="Proteomes" id="UP001351900"/>
    </source>
</evidence>
<dbReference type="EMBL" id="JAZHOV010000007">
    <property type="protein sequence ID" value="MEF2256047.1"/>
    <property type="molecule type" value="Genomic_DNA"/>
</dbReference>
<dbReference type="PANTHER" id="PTHR42878">
    <property type="entry name" value="TWO-COMPONENT HISTIDINE KINASE"/>
    <property type="match status" value="1"/>
</dbReference>
<dbReference type="CDD" id="cd00075">
    <property type="entry name" value="HATPase"/>
    <property type="match status" value="1"/>
</dbReference>
<dbReference type="InterPro" id="IPR036097">
    <property type="entry name" value="HisK_dim/P_sf"/>
</dbReference>
<dbReference type="PANTHER" id="PTHR42878:SF15">
    <property type="entry name" value="BACTERIOPHYTOCHROME"/>
    <property type="match status" value="1"/>
</dbReference>
<keyword evidence="5" id="KW-0808">Transferase</keyword>
<dbReference type="EC" id="2.7.13.3" evidence="3"/>
<dbReference type="InterPro" id="IPR005467">
    <property type="entry name" value="His_kinase_dom"/>
</dbReference>
<dbReference type="Pfam" id="PF01590">
    <property type="entry name" value="GAF"/>
    <property type="match status" value="1"/>
</dbReference>
<dbReference type="CDD" id="cd00082">
    <property type="entry name" value="HisKA"/>
    <property type="match status" value="1"/>
</dbReference>
<dbReference type="Pfam" id="PF02518">
    <property type="entry name" value="HATPase_c"/>
    <property type="match status" value="1"/>
</dbReference>
<proteinExistence type="predicted"/>